<evidence type="ECO:0000256" key="4">
    <source>
        <dbReference type="PROSITE-ProRule" id="PRU10055"/>
    </source>
</evidence>
<dbReference type="PROSITE" id="PS00572">
    <property type="entry name" value="GLYCOSYL_HYDROL_F1_1"/>
    <property type="match status" value="1"/>
</dbReference>
<evidence type="ECO:0000256" key="5">
    <source>
        <dbReference type="RuleBase" id="RU003690"/>
    </source>
</evidence>
<name>A0A7C3MJN7_DICTH</name>
<dbReference type="PANTHER" id="PTHR10353">
    <property type="entry name" value="GLYCOSYL HYDROLASE"/>
    <property type="match status" value="1"/>
</dbReference>
<dbReference type="Pfam" id="PF00232">
    <property type="entry name" value="Glyco_hydro_1"/>
    <property type="match status" value="1"/>
</dbReference>
<dbReference type="Gene3D" id="3.20.20.80">
    <property type="entry name" value="Glycosidases"/>
    <property type="match status" value="1"/>
</dbReference>
<dbReference type="PROSITE" id="PS00653">
    <property type="entry name" value="GLYCOSYL_HYDROL_F1_2"/>
    <property type="match status" value="1"/>
</dbReference>
<sequence>MVKYEFPKNFYWGTATSSHQIEGGNIYNDWWEFESQGKVKDGQISGSACDSWNRYREDFDLIQKLNNNAYRFSIEWSRIEPEEGKFNEEALNRYKDMIISLRKRNIEPFVTLHHFTNPLWIAKKGGWLNPETIDYYLRYVEKVVGEFKDLVKYYMTINEPNAYAFMAYLYGEFPPQEKSLKKMLKVLNNMVKAHAKVYKLIHDIRKDAEVSIAYNVLLIEPLNSKSFIDRKIASFADRIYNRVFIETLITGKFSSPLLKENIPYAKDTLDYLGINYYTRILMGIKTFFNPSINTATNNERSDFGWEIYPEGFYKVVKRFWELTKKPIYITENGISDAQDDRRPKYLISHLIALHKAIKEGVDVRGYFHWSLMDNFEWAEGFKQRFGLFETNFDTKERIWRKSAELYSKIAKNNGITEDMESLY</sequence>
<dbReference type="EMBL" id="DTIN01000032">
    <property type="protein sequence ID" value="HFX13974.1"/>
    <property type="molecule type" value="Genomic_DNA"/>
</dbReference>
<dbReference type="GO" id="GO:0008422">
    <property type="term" value="F:beta-glucosidase activity"/>
    <property type="evidence" value="ECO:0007669"/>
    <property type="project" value="TreeGrafter"/>
</dbReference>
<dbReference type="InterPro" id="IPR018120">
    <property type="entry name" value="Glyco_hydro_1_AS"/>
</dbReference>
<evidence type="ECO:0000313" key="7">
    <source>
        <dbReference type="EMBL" id="HFX13974.1"/>
    </source>
</evidence>
<comment type="caution">
    <text evidence="7">The sequence shown here is derived from an EMBL/GenBank/DDBJ whole genome shotgun (WGS) entry which is preliminary data.</text>
</comment>
<reference evidence="7" key="1">
    <citation type="journal article" date="2020" name="mSystems">
        <title>Genome- and Community-Level Interaction Insights into Carbon Utilization and Element Cycling Functions of Hydrothermarchaeota in Hydrothermal Sediment.</title>
        <authorList>
            <person name="Zhou Z."/>
            <person name="Liu Y."/>
            <person name="Xu W."/>
            <person name="Pan J."/>
            <person name="Luo Z.H."/>
            <person name="Li M."/>
        </authorList>
    </citation>
    <scope>NUCLEOTIDE SEQUENCE [LARGE SCALE GENOMIC DNA]</scope>
    <source>
        <strain evidence="7">SpSt-81</strain>
    </source>
</reference>
<evidence type="ECO:0000256" key="6">
    <source>
        <dbReference type="RuleBase" id="RU004468"/>
    </source>
</evidence>
<dbReference type="InterPro" id="IPR017853">
    <property type="entry name" value="GH"/>
</dbReference>
<dbReference type="GO" id="GO:0005975">
    <property type="term" value="P:carbohydrate metabolic process"/>
    <property type="evidence" value="ECO:0007669"/>
    <property type="project" value="InterPro"/>
</dbReference>
<evidence type="ECO:0000256" key="1">
    <source>
        <dbReference type="ARBA" id="ARBA00010838"/>
    </source>
</evidence>
<keyword evidence="2 6" id="KW-0378">Hydrolase</keyword>
<dbReference type="InterPro" id="IPR001360">
    <property type="entry name" value="Glyco_hydro_1"/>
</dbReference>
<gene>
    <name evidence="7" type="ORF">ENW00_07520</name>
</gene>
<dbReference type="SUPFAM" id="SSF51445">
    <property type="entry name" value="(Trans)glycosidases"/>
    <property type="match status" value="1"/>
</dbReference>
<dbReference type="PRINTS" id="PR00131">
    <property type="entry name" value="GLHYDRLASE1"/>
</dbReference>
<accession>A0A7C3MJN7</accession>
<dbReference type="AlphaFoldDB" id="A0A7C3MJN7"/>
<feature type="active site" description="Nucleophile" evidence="4">
    <location>
        <position position="331"/>
    </location>
</feature>
<protein>
    <submittedName>
        <fullName evidence="7">Glycoside hydrolase family 1 protein</fullName>
    </submittedName>
</protein>
<dbReference type="PANTHER" id="PTHR10353:SF209">
    <property type="entry name" value="GALACTOLIPID GALACTOSYLTRANSFERASE SFR2, CHLOROPLASTIC"/>
    <property type="match status" value="1"/>
</dbReference>
<keyword evidence="3 6" id="KW-0326">Glycosidase</keyword>
<comment type="similarity">
    <text evidence="1 5">Belongs to the glycosyl hydrolase 1 family.</text>
</comment>
<dbReference type="InterPro" id="IPR033132">
    <property type="entry name" value="GH_1_N_CS"/>
</dbReference>
<evidence type="ECO:0000256" key="2">
    <source>
        <dbReference type="ARBA" id="ARBA00022801"/>
    </source>
</evidence>
<organism evidence="7">
    <name type="scientific">Dictyoglomus thermophilum</name>
    <dbReference type="NCBI Taxonomy" id="14"/>
    <lineage>
        <taxon>Bacteria</taxon>
        <taxon>Pseudomonadati</taxon>
        <taxon>Dictyoglomota</taxon>
        <taxon>Dictyoglomia</taxon>
        <taxon>Dictyoglomales</taxon>
        <taxon>Dictyoglomaceae</taxon>
        <taxon>Dictyoglomus</taxon>
    </lineage>
</organism>
<evidence type="ECO:0000256" key="3">
    <source>
        <dbReference type="ARBA" id="ARBA00023295"/>
    </source>
</evidence>
<proteinExistence type="inferred from homology"/>